<dbReference type="GO" id="GO:0005634">
    <property type="term" value="C:nucleus"/>
    <property type="evidence" value="ECO:0007669"/>
    <property type="project" value="UniProtKB-UniRule"/>
</dbReference>
<evidence type="ECO:0000256" key="1">
    <source>
        <dbReference type="ARBA" id="ARBA00023125"/>
    </source>
</evidence>
<dbReference type="Ensembl" id="ENSCPRT00005002192.1">
    <property type="protein sequence ID" value="ENSCPRP00005001874.1"/>
    <property type="gene ID" value="ENSCPRG00005001379.1"/>
</dbReference>
<dbReference type="SUPFAM" id="SSF47095">
    <property type="entry name" value="HMG-box"/>
    <property type="match status" value="2"/>
</dbReference>
<evidence type="ECO:0000256" key="3">
    <source>
        <dbReference type="SAM" id="MobiDB-lite"/>
    </source>
</evidence>
<dbReference type="PRINTS" id="PR00886">
    <property type="entry name" value="HIGHMOBLTY12"/>
</dbReference>
<dbReference type="Pfam" id="PF09011">
    <property type="entry name" value="HMG_box_2"/>
    <property type="match status" value="1"/>
</dbReference>
<keyword evidence="1 2" id="KW-0238">DNA-binding</keyword>
<protein>
    <recommendedName>
        <fullName evidence="4">HMG box domain-containing protein</fullName>
    </recommendedName>
</protein>
<dbReference type="PROSITE" id="PS50118">
    <property type="entry name" value="HMG_BOX_2"/>
    <property type="match status" value="2"/>
</dbReference>
<feature type="compositionally biased region" description="Basic and acidic residues" evidence="3">
    <location>
        <begin position="138"/>
        <end position="148"/>
    </location>
</feature>
<sequence length="207" mass="24174">MARTAGKKPKGKLSSYLLFFITFKEQYKATQAAQSPNAVELSKKCSEKWKAMSAEEKKKYEEMAKQHNAQFTKKNKSDPLRGVRRVPNMRDRKKRSRTKKPLPAFFLFMADHRPALKKSNPCWTVVDMAKELGAMWHKQPEKDKDRYKQKAAQMRQKTQKRKKMGMGGNQKGSQRRGKKKKEETSDFDRYDEEEVMAYYSSASLNDC</sequence>
<feature type="domain" description="HMG box" evidence="4">
    <location>
        <begin position="9"/>
        <end position="79"/>
    </location>
</feature>
<evidence type="ECO:0000313" key="5">
    <source>
        <dbReference type="Ensembl" id="ENSCPRP00005001874.1"/>
    </source>
</evidence>
<feature type="region of interest" description="Disordered" evidence="3">
    <location>
        <begin position="59"/>
        <end position="97"/>
    </location>
</feature>
<feature type="domain" description="HMG box" evidence="4">
    <location>
        <begin position="98"/>
        <end position="166"/>
    </location>
</feature>
<proteinExistence type="predicted"/>
<evidence type="ECO:0000256" key="2">
    <source>
        <dbReference type="PROSITE-ProRule" id="PRU00267"/>
    </source>
</evidence>
<organism evidence="5 6">
    <name type="scientific">Crocodylus porosus</name>
    <name type="common">Saltwater crocodile</name>
    <name type="synonym">Estuarine crocodile</name>
    <dbReference type="NCBI Taxonomy" id="8502"/>
    <lineage>
        <taxon>Eukaryota</taxon>
        <taxon>Metazoa</taxon>
        <taxon>Chordata</taxon>
        <taxon>Craniata</taxon>
        <taxon>Vertebrata</taxon>
        <taxon>Euteleostomi</taxon>
        <taxon>Archelosauria</taxon>
        <taxon>Archosauria</taxon>
        <taxon>Crocodylia</taxon>
        <taxon>Longirostres</taxon>
        <taxon>Crocodylidae</taxon>
        <taxon>Crocodylus</taxon>
    </lineage>
</organism>
<dbReference type="PANTHER" id="PTHR48112">
    <property type="entry name" value="HIGH MOBILITY GROUP PROTEIN DSP1"/>
    <property type="match status" value="1"/>
</dbReference>
<dbReference type="Gene3D" id="1.10.30.10">
    <property type="entry name" value="High mobility group box domain"/>
    <property type="match status" value="2"/>
</dbReference>
<dbReference type="GO" id="GO:0003677">
    <property type="term" value="F:DNA binding"/>
    <property type="evidence" value="ECO:0007669"/>
    <property type="project" value="UniProtKB-UniRule"/>
</dbReference>
<dbReference type="PANTHER" id="PTHR48112:SF22">
    <property type="entry name" value="MITOCHONDRIAL TRANSCRIPTION FACTOR A, ISOFORM B"/>
    <property type="match status" value="1"/>
</dbReference>
<feature type="DNA-binding region" description="HMG box" evidence="2">
    <location>
        <begin position="98"/>
        <end position="166"/>
    </location>
</feature>
<evidence type="ECO:0000259" key="4">
    <source>
        <dbReference type="PROSITE" id="PS50118"/>
    </source>
</evidence>
<dbReference type="OMA" id="MWSAKTD"/>
<keyword evidence="6" id="KW-1185">Reference proteome</keyword>
<dbReference type="SMART" id="SM00398">
    <property type="entry name" value="HMG"/>
    <property type="match status" value="2"/>
</dbReference>
<dbReference type="GO" id="GO:0006357">
    <property type="term" value="P:regulation of transcription by RNA polymerase II"/>
    <property type="evidence" value="ECO:0007669"/>
    <property type="project" value="TreeGrafter"/>
</dbReference>
<dbReference type="GeneTree" id="ENSGT00940000154466"/>
<dbReference type="Pfam" id="PF00505">
    <property type="entry name" value="HMG_box"/>
    <property type="match status" value="1"/>
</dbReference>
<feature type="region of interest" description="Disordered" evidence="3">
    <location>
        <begin position="136"/>
        <end position="188"/>
    </location>
</feature>
<dbReference type="Proteomes" id="UP000594220">
    <property type="component" value="Unplaced"/>
</dbReference>
<dbReference type="InterPro" id="IPR050342">
    <property type="entry name" value="HMGB"/>
</dbReference>
<feature type="DNA-binding region" description="HMG box" evidence="2">
    <location>
        <begin position="9"/>
        <end position="79"/>
    </location>
</feature>
<reference evidence="5" key="2">
    <citation type="submission" date="2025-09" db="UniProtKB">
        <authorList>
            <consortium name="Ensembl"/>
        </authorList>
    </citation>
    <scope>IDENTIFICATION</scope>
</reference>
<keyword evidence="2" id="KW-0539">Nucleus</keyword>
<reference evidence="5" key="1">
    <citation type="submission" date="2025-08" db="UniProtKB">
        <authorList>
            <consortium name="Ensembl"/>
        </authorList>
    </citation>
    <scope>IDENTIFICATION</scope>
</reference>
<accession>A0A7M4FR68</accession>
<dbReference type="AlphaFoldDB" id="A0A7M4FR68"/>
<dbReference type="InterPro" id="IPR009071">
    <property type="entry name" value="HMG_box_dom"/>
</dbReference>
<name>A0A7M4FR68_CROPO</name>
<dbReference type="InterPro" id="IPR036910">
    <property type="entry name" value="HMG_box_dom_sf"/>
</dbReference>
<evidence type="ECO:0000313" key="6">
    <source>
        <dbReference type="Proteomes" id="UP000594220"/>
    </source>
</evidence>